<evidence type="ECO:0000259" key="2">
    <source>
        <dbReference type="PROSITE" id="PS50835"/>
    </source>
</evidence>
<dbReference type="PANTHER" id="PTHR13771">
    <property type="entry name" value="INTERCELLULAR ADHESION MOLECULE"/>
    <property type="match status" value="1"/>
</dbReference>
<dbReference type="PANTHER" id="PTHR13771:SF9">
    <property type="entry name" value="INTERCELLULAR ADHESION MOLECULE 5"/>
    <property type="match status" value="1"/>
</dbReference>
<dbReference type="InterPro" id="IPR007110">
    <property type="entry name" value="Ig-like_dom"/>
</dbReference>
<dbReference type="GO" id="GO:0098632">
    <property type="term" value="F:cell-cell adhesion mediator activity"/>
    <property type="evidence" value="ECO:0000318"/>
    <property type="project" value="GO_Central"/>
</dbReference>
<dbReference type="SMART" id="SM00409">
    <property type="entry name" value="IG"/>
    <property type="match status" value="2"/>
</dbReference>
<dbReference type="SMART" id="SM00408">
    <property type="entry name" value="IGc2"/>
    <property type="match status" value="2"/>
</dbReference>
<proteinExistence type="predicted"/>
<dbReference type="Ensembl" id="ENSLOCT00000004892.1">
    <property type="protein sequence ID" value="ENSLOCP00000004884.1"/>
    <property type="gene ID" value="ENSLOCG00000004092.1"/>
</dbReference>
<dbReference type="GO" id="GO:0070593">
    <property type="term" value="P:dendrite self-avoidance"/>
    <property type="evidence" value="ECO:0000318"/>
    <property type="project" value="GO_Central"/>
</dbReference>
<dbReference type="InterPro" id="IPR013783">
    <property type="entry name" value="Ig-like_fold"/>
</dbReference>
<dbReference type="Gene3D" id="2.60.40.10">
    <property type="entry name" value="Immunoglobulins"/>
    <property type="match status" value="4"/>
</dbReference>
<dbReference type="InterPro" id="IPR036179">
    <property type="entry name" value="Ig-like_dom_sf"/>
</dbReference>
<feature type="domain" description="Ig-like" evidence="2">
    <location>
        <begin position="315"/>
        <end position="357"/>
    </location>
</feature>
<feature type="domain" description="Ig-like" evidence="2">
    <location>
        <begin position="29"/>
        <end position="113"/>
    </location>
</feature>
<organism evidence="3 4">
    <name type="scientific">Lepisosteus oculatus</name>
    <name type="common">Spotted gar</name>
    <dbReference type="NCBI Taxonomy" id="7918"/>
    <lineage>
        <taxon>Eukaryota</taxon>
        <taxon>Metazoa</taxon>
        <taxon>Chordata</taxon>
        <taxon>Craniata</taxon>
        <taxon>Vertebrata</taxon>
        <taxon>Euteleostomi</taxon>
        <taxon>Actinopterygii</taxon>
        <taxon>Neopterygii</taxon>
        <taxon>Holostei</taxon>
        <taxon>Semionotiformes</taxon>
        <taxon>Lepisosteidae</taxon>
        <taxon>Lepisosteus</taxon>
    </lineage>
</organism>
<dbReference type="InterPro" id="IPR003599">
    <property type="entry name" value="Ig_sub"/>
</dbReference>
<keyword evidence="4" id="KW-1185">Reference proteome</keyword>
<dbReference type="GO" id="GO:0030424">
    <property type="term" value="C:axon"/>
    <property type="evidence" value="ECO:0000318"/>
    <property type="project" value="GO_Central"/>
</dbReference>
<reference evidence="3" key="3">
    <citation type="submission" date="2025-09" db="UniProtKB">
        <authorList>
            <consortium name="Ensembl"/>
        </authorList>
    </citation>
    <scope>IDENTIFICATION</scope>
</reference>
<dbReference type="InterPro" id="IPR003598">
    <property type="entry name" value="Ig_sub2"/>
</dbReference>
<dbReference type="HOGENOM" id="CLU_777424_0_0_1"/>
<dbReference type="OMA" id="YWTITHE"/>
<reference evidence="3" key="2">
    <citation type="submission" date="2025-08" db="UniProtKB">
        <authorList>
            <consortium name="Ensembl"/>
        </authorList>
    </citation>
    <scope>IDENTIFICATION</scope>
</reference>
<evidence type="ECO:0000256" key="1">
    <source>
        <dbReference type="SAM" id="SignalP"/>
    </source>
</evidence>
<dbReference type="GO" id="GO:0007156">
    <property type="term" value="P:homophilic cell adhesion via plasma membrane adhesion molecules"/>
    <property type="evidence" value="ECO:0000318"/>
    <property type="project" value="GO_Central"/>
</dbReference>
<accession>W5M925</accession>
<protein>
    <recommendedName>
        <fullName evidence="2">Ig-like domain-containing protein</fullName>
    </recommendedName>
</protein>
<keyword evidence="1" id="KW-0732">Signal</keyword>
<dbReference type="Pfam" id="PF13927">
    <property type="entry name" value="Ig_3"/>
    <property type="match status" value="1"/>
</dbReference>
<reference evidence="4" key="1">
    <citation type="submission" date="2011-12" db="EMBL/GenBank/DDBJ databases">
        <title>The Draft Genome of Lepisosteus oculatus.</title>
        <authorList>
            <consortium name="The Broad Institute Genome Assembly &amp; Analysis Group"/>
            <consortium name="Computational R&amp;D Group"/>
            <consortium name="and Sequencing Platform"/>
            <person name="Di Palma F."/>
            <person name="Alfoldi J."/>
            <person name="Johnson J."/>
            <person name="Berlin A."/>
            <person name="Gnerre S."/>
            <person name="Jaffe D."/>
            <person name="MacCallum I."/>
            <person name="Young S."/>
            <person name="Walker B.J."/>
            <person name="Lander E.S."/>
            <person name="Lindblad-Toh K."/>
        </authorList>
    </citation>
    <scope>NUCLEOTIDE SEQUENCE [LARGE SCALE GENOMIC DNA]</scope>
</reference>
<dbReference type="SUPFAM" id="SSF48726">
    <property type="entry name" value="Immunoglobulin"/>
    <property type="match status" value="4"/>
</dbReference>
<dbReference type="InterPro" id="IPR013768">
    <property type="entry name" value="ICAM_N"/>
</dbReference>
<feature type="signal peptide" evidence="1">
    <location>
        <begin position="1"/>
        <end position="24"/>
    </location>
</feature>
<dbReference type="Pfam" id="PF03921">
    <property type="entry name" value="ICAM_N"/>
    <property type="match status" value="1"/>
</dbReference>
<sequence length="357" mass="39277">METTMRHWQAISFACLFLKLATQAAPALPGEVVIKPENPAVQVGQPVSVTCTTTCPAGKPAWRKGIDASRFLVRSTAQESTMEIGIAELEDEGDYTCLSRCGEATKRKKTRVHVFAFPEPVVRTVPENPISGRLFDVFCSWRGVYPPEKASLRLFHGGKAFGSEPEESEQEDSRLSNYELKVTNQTGAGSTEYRCEADLTVNGQVLLKNTTLPIQFKDLPQITSVSPDSIAAELGRSASFSCRAQPEPSLLISWEKEGTEGWQLPQRWRQTRSPGRLQVDIQQLRVEDSGNYSCVLRNEAGQVRRGLSIDVLYGPRNAESSPSSLSVRVGEPVTLSCSWDAHPPAIITWTKDSAVPP</sequence>
<dbReference type="PIRSF" id="PIRSF000615">
    <property type="entry name" value="TyrPK_CSF1-R"/>
    <property type="match status" value="1"/>
</dbReference>
<feature type="chain" id="PRO_5004865873" description="Ig-like domain-containing protein" evidence="1">
    <location>
        <begin position="25"/>
        <end position="357"/>
    </location>
</feature>
<dbReference type="GO" id="GO:0005886">
    <property type="term" value="C:plasma membrane"/>
    <property type="evidence" value="ECO:0000318"/>
    <property type="project" value="GO_Central"/>
</dbReference>
<feature type="domain" description="Ig-like" evidence="2">
    <location>
        <begin position="220"/>
        <end position="310"/>
    </location>
</feature>
<dbReference type="PROSITE" id="PS50835">
    <property type="entry name" value="IG_LIKE"/>
    <property type="match status" value="3"/>
</dbReference>
<dbReference type="EMBL" id="AHAT01011141">
    <property type="status" value="NOT_ANNOTATED_CDS"/>
    <property type="molecule type" value="Genomic_DNA"/>
</dbReference>
<dbReference type="Proteomes" id="UP000018468">
    <property type="component" value="Linkage group LG19"/>
</dbReference>
<dbReference type="InParanoid" id="W5M925"/>
<dbReference type="STRING" id="7918.ENSLOCP00000004884"/>
<dbReference type="GeneTree" id="ENSGT00940000156511"/>
<name>W5M925_LEPOC</name>
<dbReference type="CDD" id="cd00096">
    <property type="entry name" value="Ig"/>
    <property type="match status" value="1"/>
</dbReference>
<dbReference type="GO" id="GO:0005178">
    <property type="term" value="F:integrin binding"/>
    <property type="evidence" value="ECO:0007669"/>
    <property type="project" value="InterPro"/>
</dbReference>
<dbReference type="GO" id="GO:0007411">
    <property type="term" value="P:axon guidance"/>
    <property type="evidence" value="ECO:0000318"/>
    <property type="project" value="GO_Central"/>
</dbReference>
<dbReference type="AlphaFoldDB" id="W5M925"/>
<evidence type="ECO:0000313" key="4">
    <source>
        <dbReference type="Proteomes" id="UP000018468"/>
    </source>
</evidence>
<dbReference type="EMBL" id="AHAT01011142">
    <property type="status" value="NOT_ANNOTATED_CDS"/>
    <property type="molecule type" value="Genomic_DNA"/>
</dbReference>
<evidence type="ECO:0000313" key="3">
    <source>
        <dbReference type="Ensembl" id="ENSLOCP00000004884.1"/>
    </source>
</evidence>
<dbReference type="InterPro" id="IPR047012">
    <property type="entry name" value="ICAM_VCAM"/>
</dbReference>
<dbReference type="Bgee" id="ENSLOCG00000004092">
    <property type="expression patterns" value="Expressed in liver and 7 other cell types or tissues"/>
</dbReference>